<comment type="caution">
    <text evidence="3">The sequence shown here is derived from an EMBL/GenBank/DDBJ whole genome shotgun (WGS) entry which is preliminary data.</text>
</comment>
<dbReference type="GO" id="GO:0016151">
    <property type="term" value="F:nickel cation binding"/>
    <property type="evidence" value="ECO:0007669"/>
    <property type="project" value="UniProtKB-UniRule"/>
</dbReference>
<dbReference type="HAMAP" id="MF_01074">
    <property type="entry name" value="LarC"/>
    <property type="match status" value="1"/>
</dbReference>
<evidence type="ECO:0000256" key="2">
    <source>
        <dbReference type="HAMAP-Rule" id="MF_01074"/>
    </source>
</evidence>
<protein>
    <recommendedName>
        <fullName evidence="2">Pyridinium-3,5-bisthiocarboxylic acid mononucleotide nickel insertion protein</fullName>
        <shortName evidence="2">P2TMN nickel insertion protein</shortName>
        <ecNumber evidence="2">4.99.1.12</ecNumber>
    </recommendedName>
    <alternativeName>
        <fullName evidence="2">Nickel-pincer cofactor biosynthesis protein LarC</fullName>
    </alternativeName>
</protein>
<dbReference type="GO" id="GO:0016829">
    <property type="term" value="F:lyase activity"/>
    <property type="evidence" value="ECO:0007669"/>
    <property type="project" value="UniProtKB-UniRule"/>
</dbReference>
<proteinExistence type="inferred from homology"/>
<dbReference type="NCBIfam" id="TIGR00299">
    <property type="entry name" value="nickel pincer cofactor biosynthesis protein LarC"/>
    <property type="match status" value="1"/>
</dbReference>
<dbReference type="EC" id="4.99.1.12" evidence="2"/>
<dbReference type="PANTHER" id="PTHR36566:SF1">
    <property type="entry name" value="PYRIDINIUM-3,5-BISTHIOCARBOXYLIC ACID MONONUCLEOTIDE NICKEL INSERTION PROTEIN"/>
    <property type="match status" value="1"/>
</dbReference>
<comment type="function">
    <text evidence="2">Involved in the biosynthesis of a nickel-pincer cofactor ((SCS)Ni(II) pincer complex). Binds Ni(2+), and functions in nickel delivery to pyridinium-3,5-bisthiocarboxylic acid mononucleotide (P2TMN), to form the mature cofactor. Is thus probably required for the activation of nickel-pincer cofactor-dependent enzymes.</text>
</comment>
<dbReference type="PANTHER" id="PTHR36566">
    <property type="entry name" value="NICKEL INSERTION PROTEIN-RELATED"/>
    <property type="match status" value="1"/>
</dbReference>
<keyword evidence="2" id="KW-0456">Lyase</keyword>
<dbReference type="AlphaFoldDB" id="A0A4R1SA52"/>
<organism evidence="3 4">
    <name type="scientific">Hydrogenispora ethanolica</name>
    <dbReference type="NCBI Taxonomy" id="1082276"/>
    <lineage>
        <taxon>Bacteria</taxon>
        <taxon>Bacillati</taxon>
        <taxon>Bacillota</taxon>
        <taxon>Hydrogenispora</taxon>
    </lineage>
</organism>
<keyword evidence="1 2" id="KW-0533">Nickel</keyword>
<dbReference type="Pfam" id="PF01969">
    <property type="entry name" value="Ni_insertion"/>
    <property type="match status" value="1"/>
</dbReference>
<gene>
    <name evidence="2" type="primary">larC</name>
    <name evidence="3" type="ORF">EDC14_100274</name>
</gene>
<keyword evidence="4" id="KW-1185">Reference proteome</keyword>
<evidence type="ECO:0000313" key="3">
    <source>
        <dbReference type="EMBL" id="TCL76321.1"/>
    </source>
</evidence>
<dbReference type="GO" id="GO:0051604">
    <property type="term" value="P:protein maturation"/>
    <property type="evidence" value="ECO:0007669"/>
    <property type="project" value="UniProtKB-UniRule"/>
</dbReference>
<sequence>MKTLYLDCNAGISGNMFLGALLDLGFPREQLNQELAKLPIHLPVLQIERVVKNGISAVYFEVEHFHEHQHRGLHDIVDLITKATLSQRVKDRAISCFQKLAAAEAKIHGVSTDEVHFHEVGALDAIVDIVGVCLGLDYFRIEQILVSPVRLGFGTVQCAHGVIPIPAPATMELLQGYQVYGGELEGEWATPTGAALLREFAQTSGSLPELQIQKIGYGAGTANRSIPNVLRIVLGSSDTGSSKETQVVIETNIDNMNPEFFGFLGEQLFQTGVRDYYLTPVYMKKGRPGTLITVVVDPEKQIEVENLLFTQTTTLGVRKYLVRRSCLERKTEQVKMGSEVIHIKAGLMNGRVLKLAPEYEDCVRIAREYNRPLKDVYEEALQIGRKELAVKLS</sequence>
<dbReference type="OrthoDB" id="9765625at2"/>
<dbReference type="Gene3D" id="3.10.20.300">
    <property type="entry name" value="mk0293 like domain"/>
    <property type="match status" value="1"/>
</dbReference>
<comment type="similarity">
    <text evidence="2">Belongs to the LarC family.</text>
</comment>
<dbReference type="Proteomes" id="UP000295008">
    <property type="component" value="Unassembled WGS sequence"/>
</dbReference>
<accession>A0A4R1SA52</accession>
<dbReference type="RefSeq" id="WP_132012506.1">
    <property type="nucleotide sequence ID" value="NZ_SLUN01000002.1"/>
</dbReference>
<name>A0A4R1SA52_HYDET</name>
<reference evidence="3 4" key="1">
    <citation type="submission" date="2019-03" db="EMBL/GenBank/DDBJ databases">
        <title>Genomic Encyclopedia of Type Strains, Phase IV (KMG-IV): sequencing the most valuable type-strain genomes for metagenomic binning, comparative biology and taxonomic classification.</title>
        <authorList>
            <person name="Goeker M."/>
        </authorList>
    </citation>
    <scope>NUCLEOTIDE SEQUENCE [LARGE SCALE GENOMIC DNA]</scope>
    <source>
        <strain evidence="3 4">LX-B</strain>
    </source>
</reference>
<dbReference type="InterPro" id="IPR002822">
    <property type="entry name" value="Ni_insertion"/>
</dbReference>
<comment type="catalytic activity">
    <reaction evidence="2">
        <text>Ni(II)-pyridinium-3,5-bisthiocarboxylate mononucleotide = pyridinium-3,5-bisthiocarboxylate mononucleotide + Ni(2+)</text>
        <dbReference type="Rhea" id="RHEA:54784"/>
        <dbReference type="ChEBI" id="CHEBI:49786"/>
        <dbReference type="ChEBI" id="CHEBI:137372"/>
        <dbReference type="ChEBI" id="CHEBI:137373"/>
        <dbReference type="EC" id="4.99.1.12"/>
    </reaction>
</comment>
<dbReference type="EMBL" id="SLUN01000002">
    <property type="protein sequence ID" value="TCL76321.1"/>
    <property type="molecule type" value="Genomic_DNA"/>
</dbReference>
<evidence type="ECO:0000313" key="4">
    <source>
        <dbReference type="Proteomes" id="UP000295008"/>
    </source>
</evidence>
<dbReference type="Gene3D" id="3.30.70.1380">
    <property type="entry name" value="Transcriptional regulatory protein pf0864 domain like"/>
    <property type="match status" value="1"/>
</dbReference>
<evidence type="ECO:0000256" key="1">
    <source>
        <dbReference type="ARBA" id="ARBA00022596"/>
    </source>
</evidence>